<dbReference type="Proteomes" id="UP000440513">
    <property type="component" value="Unassembled WGS sequence"/>
</dbReference>
<sequence length="270" mass="31105">MESIIRAMQRNKLGICDLHCHVLPGMDDGCRSVEESIRVMEESARQGVGAMMATPHYYPRETVESFLSRRHAAYSQLNEIIKGKKKNLPVLNLGAEVAWHNGLIYEERLEELCFGKSNYMLLEMPFAKWSSSVLADVRKLGSMRNIRVIIAHLERYLKIQDKKMIEALLDMDVMIQMNGEYILGFWTQRKAAQMLKNGFVHVLGSDSHNMDRRAPNLGETCRKLSQMGVEDVLLDIQETSSEIFMESVWGEQGLIPRKQRERHIENECFN</sequence>
<protein>
    <recommendedName>
        <fullName evidence="2">protein-tyrosine-phosphatase</fullName>
        <ecNumber evidence="2">3.1.3.48</ecNumber>
    </recommendedName>
</protein>
<dbReference type="InterPro" id="IPR016667">
    <property type="entry name" value="Caps_polysacc_synth_CpsB/CapC"/>
</dbReference>
<comment type="catalytic activity">
    <reaction evidence="5">
        <text>O-phospho-L-tyrosyl-[protein] + H2O = L-tyrosyl-[protein] + phosphate</text>
        <dbReference type="Rhea" id="RHEA:10684"/>
        <dbReference type="Rhea" id="RHEA-COMP:10136"/>
        <dbReference type="Rhea" id="RHEA-COMP:20101"/>
        <dbReference type="ChEBI" id="CHEBI:15377"/>
        <dbReference type="ChEBI" id="CHEBI:43474"/>
        <dbReference type="ChEBI" id="CHEBI:46858"/>
        <dbReference type="ChEBI" id="CHEBI:61978"/>
        <dbReference type="EC" id="3.1.3.48"/>
    </reaction>
</comment>
<evidence type="ECO:0000256" key="3">
    <source>
        <dbReference type="ARBA" id="ARBA00022801"/>
    </source>
</evidence>
<evidence type="ECO:0000256" key="2">
    <source>
        <dbReference type="ARBA" id="ARBA00013064"/>
    </source>
</evidence>
<dbReference type="Pfam" id="PF19567">
    <property type="entry name" value="CpsB_CapC"/>
    <property type="match status" value="1"/>
</dbReference>
<reference evidence="6 7" key="1">
    <citation type="submission" date="2019-08" db="EMBL/GenBank/DDBJ databases">
        <title>In-depth cultivation of the pig gut microbiome towards novel bacterial diversity and tailored functional studies.</title>
        <authorList>
            <person name="Wylensek D."/>
            <person name="Hitch T.C.A."/>
            <person name="Clavel T."/>
        </authorList>
    </citation>
    <scope>NUCLEOTIDE SEQUENCE [LARGE SCALE GENOMIC DNA]</scope>
    <source>
        <strain evidence="6 7">BSM-380-WT-5A</strain>
    </source>
</reference>
<dbReference type="Gene3D" id="3.20.20.140">
    <property type="entry name" value="Metal-dependent hydrolases"/>
    <property type="match status" value="1"/>
</dbReference>
<dbReference type="InterPro" id="IPR016195">
    <property type="entry name" value="Pol/histidinol_Pase-like"/>
</dbReference>
<dbReference type="GO" id="GO:0030145">
    <property type="term" value="F:manganese ion binding"/>
    <property type="evidence" value="ECO:0007669"/>
    <property type="project" value="InterPro"/>
</dbReference>
<gene>
    <name evidence="6" type="ORF">FYJ57_10745</name>
</gene>
<keyword evidence="3" id="KW-0378">Hydrolase</keyword>
<dbReference type="EC" id="3.1.3.48" evidence="2"/>
<dbReference type="GO" id="GO:0004725">
    <property type="term" value="F:protein tyrosine phosphatase activity"/>
    <property type="evidence" value="ECO:0007669"/>
    <property type="project" value="UniProtKB-EC"/>
</dbReference>
<dbReference type="PANTHER" id="PTHR39181:SF1">
    <property type="entry name" value="TYROSINE-PROTEIN PHOSPHATASE YWQE"/>
    <property type="match status" value="1"/>
</dbReference>
<proteinExistence type="inferred from homology"/>
<name>A0A7X2P457_9FIRM</name>
<dbReference type="PIRSF" id="PIRSF016557">
    <property type="entry name" value="Caps_synth_CpsB"/>
    <property type="match status" value="1"/>
</dbReference>
<evidence type="ECO:0000256" key="1">
    <source>
        <dbReference type="ARBA" id="ARBA00005750"/>
    </source>
</evidence>
<keyword evidence="7" id="KW-1185">Reference proteome</keyword>
<evidence type="ECO:0000256" key="5">
    <source>
        <dbReference type="ARBA" id="ARBA00051722"/>
    </source>
</evidence>
<dbReference type="AlphaFoldDB" id="A0A7X2P457"/>
<evidence type="ECO:0000313" key="7">
    <source>
        <dbReference type="Proteomes" id="UP000440513"/>
    </source>
</evidence>
<evidence type="ECO:0000256" key="4">
    <source>
        <dbReference type="ARBA" id="ARBA00022912"/>
    </source>
</evidence>
<dbReference type="EMBL" id="VUMS01000019">
    <property type="protein sequence ID" value="MST67183.1"/>
    <property type="molecule type" value="Genomic_DNA"/>
</dbReference>
<dbReference type="SUPFAM" id="SSF89550">
    <property type="entry name" value="PHP domain-like"/>
    <property type="match status" value="1"/>
</dbReference>
<dbReference type="RefSeq" id="WP_154432629.1">
    <property type="nucleotide sequence ID" value="NZ_VUMS01000019.1"/>
</dbReference>
<dbReference type="PANTHER" id="PTHR39181">
    <property type="entry name" value="TYROSINE-PROTEIN PHOSPHATASE YWQE"/>
    <property type="match status" value="1"/>
</dbReference>
<evidence type="ECO:0000313" key="6">
    <source>
        <dbReference type="EMBL" id="MST67183.1"/>
    </source>
</evidence>
<organism evidence="6 7">
    <name type="scientific">Oliverpabstia intestinalis</name>
    <dbReference type="NCBI Taxonomy" id="2606633"/>
    <lineage>
        <taxon>Bacteria</taxon>
        <taxon>Bacillati</taxon>
        <taxon>Bacillota</taxon>
        <taxon>Clostridia</taxon>
        <taxon>Lachnospirales</taxon>
        <taxon>Lachnospiraceae</taxon>
        <taxon>Oliverpabstia</taxon>
    </lineage>
</organism>
<comment type="similarity">
    <text evidence="1">Belongs to the metallo-dependent hydrolases superfamily. CpsB/CapC family.</text>
</comment>
<comment type="caution">
    <text evidence="6">The sequence shown here is derived from an EMBL/GenBank/DDBJ whole genome shotgun (WGS) entry which is preliminary data.</text>
</comment>
<accession>A0A7X2P457</accession>
<keyword evidence="4" id="KW-0904">Protein phosphatase</keyword>